<feature type="compositionally biased region" description="Pro residues" evidence="1">
    <location>
        <begin position="133"/>
        <end position="142"/>
    </location>
</feature>
<feature type="region of interest" description="Disordered" evidence="1">
    <location>
        <begin position="38"/>
        <end position="60"/>
    </location>
</feature>
<accession>A0ABX8UTT7</accession>
<evidence type="ECO:0000313" key="4">
    <source>
        <dbReference type="Proteomes" id="UP000826462"/>
    </source>
</evidence>
<evidence type="ECO:0000313" key="3">
    <source>
        <dbReference type="EMBL" id="QYD72420.1"/>
    </source>
</evidence>
<feature type="chain" id="PRO_5046209253" description="Secreted protein" evidence="2">
    <location>
        <begin position="34"/>
        <end position="142"/>
    </location>
</feature>
<feature type="region of interest" description="Disordered" evidence="1">
    <location>
        <begin position="123"/>
        <end position="142"/>
    </location>
</feature>
<keyword evidence="4" id="KW-1185">Reference proteome</keyword>
<reference evidence="3 4" key="1">
    <citation type="submission" date="2021-07" db="EMBL/GenBank/DDBJ databases">
        <title>Paraburkholderia edwinii protects Aspergillus sp. from phenazines by acting as a toxin sponge.</title>
        <authorList>
            <person name="Dahlstrom K.M."/>
            <person name="Newman D.K."/>
        </authorList>
    </citation>
    <scope>NUCLEOTIDE SEQUENCE [LARGE SCALE GENOMIC DNA]</scope>
    <source>
        <strain evidence="3 4">Pe01</strain>
    </source>
</reference>
<evidence type="ECO:0008006" key="5">
    <source>
        <dbReference type="Google" id="ProtNLM"/>
    </source>
</evidence>
<name>A0ABX8UTT7_9BURK</name>
<organism evidence="3 4">
    <name type="scientific">Paraburkholderia edwinii</name>
    <dbReference type="NCBI Taxonomy" id="2861782"/>
    <lineage>
        <taxon>Bacteria</taxon>
        <taxon>Pseudomonadati</taxon>
        <taxon>Pseudomonadota</taxon>
        <taxon>Betaproteobacteria</taxon>
        <taxon>Burkholderiales</taxon>
        <taxon>Burkholderiaceae</taxon>
        <taxon>Paraburkholderia</taxon>
    </lineage>
</organism>
<keyword evidence="2" id="KW-0732">Signal</keyword>
<feature type="signal peptide" evidence="2">
    <location>
        <begin position="1"/>
        <end position="33"/>
    </location>
</feature>
<gene>
    <name evidence="3" type="ORF">KZJ38_22075</name>
</gene>
<evidence type="ECO:0000256" key="1">
    <source>
        <dbReference type="SAM" id="MobiDB-lite"/>
    </source>
</evidence>
<sequence length="142" mass="14238">MKLHSSTVRLAVTLSLSIAGVVSTVAMSGAAWAQNTPAVADNSADKGASSPQAAAPNNGKRVCVNAEVNGVQALSYDCLSQQLAPTPGTAASGISAAEALAKSPSNQVGTFNYSAESIRFGNAWGKSATPQRPTTPAPAPVK</sequence>
<dbReference type="RefSeq" id="WP_219801844.1">
    <property type="nucleotide sequence ID" value="NZ_CP080096.1"/>
</dbReference>
<dbReference type="EMBL" id="CP080096">
    <property type="protein sequence ID" value="QYD72420.1"/>
    <property type="molecule type" value="Genomic_DNA"/>
</dbReference>
<protein>
    <recommendedName>
        <fullName evidence="5">Secreted protein</fullName>
    </recommendedName>
</protein>
<proteinExistence type="predicted"/>
<dbReference type="Proteomes" id="UP000826462">
    <property type="component" value="Chromosome 2"/>
</dbReference>
<evidence type="ECO:0000256" key="2">
    <source>
        <dbReference type="SAM" id="SignalP"/>
    </source>
</evidence>